<reference evidence="1 2" key="1">
    <citation type="journal article" date="2011" name="Proc. Natl. Acad. Sci. U.S.A.">
        <title>Comparative genomics of xylose-fermenting fungi for enhanced biofuel production.</title>
        <authorList>
            <person name="Wohlbach D.J."/>
            <person name="Kuo A."/>
            <person name="Sato T.K."/>
            <person name="Potts K.M."/>
            <person name="Salamov A.A."/>
            <person name="LaButti K.M."/>
            <person name="Sun H."/>
            <person name="Clum A."/>
            <person name="Pangilinan J.L."/>
            <person name="Lindquist E.A."/>
            <person name="Lucas S."/>
            <person name="Lapidus A."/>
            <person name="Jin M."/>
            <person name="Gunawan C."/>
            <person name="Balan V."/>
            <person name="Dale B.E."/>
            <person name="Jeffries T.W."/>
            <person name="Zinkel R."/>
            <person name="Barry K.W."/>
            <person name="Grigoriev I.V."/>
            <person name="Gasch A.P."/>
        </authorList>
    </citation>
    <scope>NUCLEOTIDE SEQUENCE [LARGE SCALE GENOMIC DNA]</scope>
    <source>
        <strain evidence="2">NRRL Y-27907 / 11-Y1</strain>
    </source>
</reference>
<name>G3ALT6_SPAPN</name>
<organism evidence="2">
    <name type="scientific">Spathaspora passalidarum (strain NRRL Y-27907 / 11-Y1)</name>
    <dbReference type="NCBI Taxonomy" id="619300"/>
    <lineage>
        <taxon>Eukaryota</taxon>
        <taxon>Fungi</taxon>
        <taxon>Dikarya</taxon>
        <taxon>Ascomycota</taxon>
        <taxon>Saccharomycotina</taxon>
        <taxon>Pichiomycetes</taxon>
        <taxon>Debaryomycetaceae</taxon>
        <taxon>Spathaspora</taxon>
    </lineage>
</organism>
<dbReference type="InParanoid" id="G3ALT6"/>
<dbReference type="RefSeq" id="XP_007374209.1">
    <property type="nucleotide sequence ID" value="XM_007374147.1"/>
</dbReference>
<accession>G3ALT6</accession>
<dbReference type="EMBL" id="GL996501">
    <property type="protein sequence ID" value="EGW32694.1"/>
    <property type="molecule type" value="Genomic_DNA"/>
</dbReference>
<dbReference type="GeneID" id="18873199"/>
<dbReference type="AlphaFoldDB" id="G3ALT6"/>
<proteinExistence type="predicted"/>
<evidence type="ECO:0000313" key="2">
    <source>
        <dbReference type="Proteomes" id="UP000000709"/>
    </source>
</evidence>
<dbReference type="KEGG" id="spaa:SPAPADRAFT_60052"/>
<gene>
    <name evidence="1" type="ORF">SPAPADRAFT_60052</name>
</gene>
<sequence>MPVKSEFKFVAPAVFNHYESTENSSLTSPSSILSINSGDFGGDDTGIEDAEEFLLEQPSTKKYKPDLLQRQPILMPQYSQYQLQQQQQQQQLPQQILTQAHQIQQSQLQQSPQSQLQQSSAPQELGLFPGDVTTSFDLIFNDVMDDTSLINV</sequence>
<dbReference type="Proteomes" id="UP000000709">
    <property type="component" value="Unassembled WGS sequence"/>
</dbReference>
<protein>
    <submittedName>
        <fullName evidence="1">Uncharacterized protein</fullName>
    </submittedName>
</protein>
<evidence type="ECO:0000313" key="1">
    <source>
        <dbReference type="EMBL" id="EGW32694.1"/>
    </source>
</evidence>
<keyword evidence="2" id="KW-1185">Reference proteome</keyword>
<dbReference type="HOGENOM" id="CLU_1723475_0_0_1"/>